<sequence>MSYIPVKYILFSHYCPGKDKEFEIFKKYVGMLKEVLSHSEQEGILVLFYDPGWIDLLNTVGADFDPNEFCKHYNKALELQKKINALLNEISLDGNSGDKTLVQRIRFITANDLYPIVNNLRGERSRLEAIKLRHFLGGEEKGMKYDTSKIVEAIIRLRHIGSNIPVFRIDWDVLFNNSNLPDGAPLQNSITSSRVNYEHCNSDPRIYSFLFSSSYTRPLKRSLNIQLANWTPDDWIGAFPTRVFPALLAKPELINCIGGIKEAGLEKVFENAFDPILIEKFYGINDNENRLRIENILEETDIENIRKITNIKNEGIKVIGSNPISSVISGALFCLSEGAILDLPPFSNFHLNVMWIDDHLKYILHRELKHLSAEPLKIPGTERYWTPIIPDSMLKKERGPVTNVGFYVLGSYIPTVLWGTIMDAWIQPDSTYNYAHIEGEIPLSDKSGSLTIALSESLKRGKLYEDEMILKGKLQKVALERIEKVRKLWNNLNIDEDKKSFAALWVGDPRDIQKKFNTSTCKEFKIEKNNEWIGWGLFNPNKKNYDKIESIEDLNPKVQEGLERLINDAIKYIHWALEWPRFAQSIRSVEPGELRMDIKWKPPKETTT</sequence>
<keyword evidence="2" id="KW-1185">Reference proteome</keyword>
<evidence type="ECO:0008006" key="3">
    <source>
        <dbReference type="Google" id="ProtNLM"/>
    </source>
</evidence>
<name>A0ABX9KJ28_9FUSO</name>
<evidence type="ECO:0000313" key="1">
    <source>
        <dbReference type="EMBL" id="REI42252.1"/>
    </source>
</evidence>
<comment type="caution">
    <text evidence="1">The sequence shown here is derived from an EMBL/GenBank/DDBJ whole genome shotgun (WGS) entry which is preliminary data.</text>
</comment>
<dbReference type="Proteomes" id="UP000263486">
    <property type="component" value="Unassembled WGS sequence"/>
</dbReference>
<evidence type="ECO:0000313" key="2">
    <source>
        <dbReference type="Proteomes" id="UP000263486"/>
    </source>
</evidence>
<dbReference type="RefSeq" id="WP_114641630.1">
    <property type="nucleotide sequence ID" value="NZ_JAACIO010000005.1"/>
</dbReference>
<protein>
    <recommendedName>
        <fullName evidence="3">Glycoside hydrolase family 57 N-terminal domain-containing protein</fullName>
    </recommendedName>
</protein>
<organism evidence="1 2">
    <name type="scientific">Psychrilyobacter piezotolerans</name>
    <dbReference type="NCBI Taxonomy" id="2293438"/>
    <lineage>
        <taxon>Bacteria</taxon>
        <taxon>Fusobacteriati</taxon>
        <taxon>Fusobacteriota</taxon>
        <taxon>Fusobacteriia</taxon>
        <taxon>Fusobacteriales</taxon>
        <taxon>Fusobacteriaceae</taxon>
        <taxon>Psychrilyobacter</taxon>
    </lineage>
</organism>
<gene>
    <name evidence="1" type="ORF">DYH56_04315</name>
</gene>
<proteinExistence type="predicted"/>
<reference evidence="1 2" key="1">
    <citation type="submission" date="2018-08" db="EMBL/GenBank/DDBJ databases">
        <title>Draft genome sequence of Psychrilyobacter sp. strain SD5 isolated from Black Sea water.</title>
        <authorList>
            <person name="Yadav S."/>
            <person name="Villanueva L."/>
            <person name="Damste J.S.S."/>
        </authorList>
    </citation>
    <scope>NUCLEOTIDE SEQUENCE [LARGE SCALE GENOMIC DNA]</scope>
    <source>
        <strain evidence="1 2">SD5</strain>
    </source>
</reference>
<dbReference type="EMBL" id="QUAJ01000005">
    <property type="protein sequence ID" value="REI42252.1"/>
    <property type="molecule type" value="Genomic_DNA"/>
</dbReference>
<accession>A0ABX9KJ28</accession>